<evidence type="ECO:0000313" key="2">
    <source>
        <dbReference type="Proteomes" id="UP000037923"/>
    </source>
</evidence>
<dbReference type="AlphaFoldDB" id="A0A0M9FZC8"/>
<evidence type="ECO:0000313" key="1">
    <source>
        <dbReference type="EMBL" id="KPA79083.1"/>
    </source>
</evidence>
<proteinExistence type="predicted"/>
<accession>A0A0M9FZC8</accession>
<dbReference type="GeneID" id="26905898"/>
<dbReference type="Proteomes" id="UP000037923">
    <property type="component" value="Unassembled WGS sequence"/>
</dbReference>
<dbReference type="RefSeq" id="XP_015657522.1">
    <property type="nucleotide sequence ID" value="XM_015803697.1"/>
</dbReference>
<name>A0A0M9FZC8_LEPPY</name>
<organism evidence="1 2">
    <name type="scientific">Leptomonas pyrrhocoris</name>
    <name type="common">Firebug parasite</name>
    <dbReference type="NCBI Taxonomy" id="157538"/>
    <lineage>
        <taxon>Eukaryota</taxon>
        <taxon>Discoba</taxon>
        <taxon>Euglenozoa</taxon>
        <taxon>Kinetoplastea</taxon>
        <taxon>Metakinetoplastina</taxon>
        <taxon>Trypanosomatida</taxon>
        <taxon>Trypanosomatidae</taxon>
        <taxon>Leishmaniinae</taxon>
        <taxon>Leptomonas</taxon>
    </lineage>
</organism>
<dbReference type="OMA" id="SWMGYRS"/>
<dbReference type="VEuPathDB" id="TriTrypDB:LpyrH10_11_0730"/>
<keyword evidence="2" id="KW-1185">Reference proteome</keyword>
<gene>
    <name evidence="1" type="ORF">ABB37_05608</name>
</gene>
<reference evidence="1 2" key="1">
    <citation type="submission" date="2015-07" db="EMBL/GenBank/DDBJ databases">
        <title>High-quality genome of monoxenous trypanosomatid Leptomonas pyrrhocoris.</title>
        <authorList>
            <person name="Flegontov P."/>
            <person name="Butenko A."/>
            <person name="Firsov S."/>
            <person name="Vlcek C."/>
            <person name="Logacheva M.D."/>
            <person name="Field M."/>
            <person name="Filatov D."/>
            <person name="Flegontova O."/>
            <person name="Gerasimov E."/>
            <person name="Jackson A.P."/>
            <person name="Kelly S."/>
            <person name="Opperdoes F."/>
            <person name="O'Reilly A."/>
            <person name="Votypka J."/>
            <person name="Yurchenko V."/>
            <person name="Lukes J."/>
        </authorList>
    </citation>
    <scope>NUCLEOTIDE SEQUENCE [LARGE SCALE GENOMIC DNA]</scope>
    <source>
        <strain evidence="1">H10</strain>
    </source>
</reference>
<protein>
    <submittedName>
        <fullName evidence="1">Uncharacterized protein</fullName>
    </submittedName>
</protein>
<dbReference type="EMBL" id="LGTL01000011">
    <property type="protein sequence ID" value="KPA79083.1"/>
    <property type="molecule type" value="Genomic_DNA"/>
</dbReference>
<dbReference type="OrthoDB" id="252468at2759"/>
<comment type="caution">
    <text evidence="1">The sequence shown here is derived from an EMBL/GenBank/DDBJ whole genome shotgun (WGS) entry which is preliminary data.</text>
</comment>
<sequence>MWKNSLVDITRRAGRKTALPQLQKTVKTVLADGRVSQASALSSAHPIFSPASEALHVSQSDYQHQLKSSILQSSLENDKPLLRTADHSDALLRQTEHLPFSYAQEAFCALMKAGEVQLALQLVSFWQQGDRITSVRLSRRKVTKELRKTIQVLEKLKDSTTLKALINILSDSLKEQVFAQKMSLHAVALTHSRSGSPRVQYKLFAPLGAVATSDILVCAVEAACRLGKKEGMSAFEKILLADQCASSTISEVLPSGTPRLPFPLYRQIETLRVEENLDDRFIHQVCPDIASKLVHPSHYRIIDILSLSIDEAKYIDSNWKIQEILSASSVSSDAPSNAWCRVARRVLPQSPSLQSVEEKQLLISLISHKTQRAEVLQDQTWMNLRSRVIKLLKNSKQPVRRFTAAALLNCKHLVTSLKISPVEIGSVYAQSFYSKGRVDPALCAFCDFAVRRLCRNGRYRDAARLAWNHLSVECPATKSLFHASSTAVDFAVLSMSRAMRDEVAKGNAQNWMGYRSLALLRLAAVSGNSVTVLHCVPICVNAMNCGVPFAAIKQALSCVFSSDDAQRKWAVNLVRLCSQNEIVPAQLLPTRRGVSSDFRKLLTSVCGAKANLNDGLLVHSPSRRRQIALWETVTDPEVNPRLNALTLATFLSEDVRSDILNCSFLLHSPKSALGDDFARSPAPTVDDIWSWEVAASIASNCTTPESYRSFLKCLKQRKPKLPVGCSTDLDYFSAVMSSELEGHDLANVKTMVTEK</sequence>